<dbReference type="GO" id="GO:0009307">
    <property type="term" value="P:DNA restriction-modification system"/>
    <property type="evidence" value="ECO:0007669"/>
    <property type="project" value="UniProtKB-KW"/>
</dbReference>
<keyword evidence="4 6" id="KW-0949">S-adenosyl-L-methionine</keyword>
<dbReference type="GO" id="GO:0032259">
    <property type="term" value="P:methylation"/>
    <property type="evidence" value="ECO:0007669"/>
    <property type="project" value="UniProtKB-KW"/>
</dbReference>
<proteinExistence type="inferred from homology"/>
<evidence type="ECO:0000256" key="6">
    <source>
        <dbReference type="PROSITE-ProRule" id="PRU01016"/>
    </source>
</evidence>
<dbReference type="AlphaFoldDB" id="A7GI92"/>
<dbReference type="NCBIfam" id="TIGR00675">
    <property type="entry name" value="dcm"/>
    <property type="match status" value="1"/>
</dbReference>
<dbReference type="GO" id="GO:0003886">
    <property type="term" value="F:DNA (cytosine-5-)-methyltransferase activity"/>
    <property type="evidence" value="ECO:0007669"/>
    <property type="project" value="UniProtKB-EC"/>
</dbReference>
<dbReference type="Gene3D" id="3.90.120.30">
    <property type="match status" value="1"/>
</dbReference>
<dbReference type="Pfam" id="PF00145">
    <property type="entry name" value="DNA_methylase"/>
    <property type="match status" value="1"/>
</dbReference>
<evidence type="ECO:0000256" key="4">
    <source>
        <dbReference type="ARBA" id="ARBA00022691"/>
    </source>
</evidence>
<evidence type="ECO:0000256" key="2">
    <source>
        <dbReference type="ARBA" id="ARBA00022603"/>
    </source>
</evidence>
<evidence type="ECO:0000256" key="3">
    <source>
        <dbReference type="ARBA" id="ARBA00022679"/>
    </source>
</evidence>
<organism evidence="8 9">
    <name type="scientific">Clostridium botulinum (strain Langeland / NCTC 10281 / Type F)</name>
    <dbReference type="NCBI Taxonomy" id="441772"/>
    <lineage>
        <taxon>Bacteria</taxon>
        <taxon>Bacillati</taxon>
        <taxon>Bacillota</taxon>
        <taxon>Clostridia</taxon>
        <taxon>Eubacteriales</taxon>
        <taxon>Clostridiaceae</taxon>
        <taxon>Clostridium</taxon>
    </lineage>
</organism>
<dbReference type="PANTHER" id="PTHR46098:SF1">
    <property type="entry name" value="TRNA (CYTOSINE(38)-C(5))-METHYLTRANSFERASE"/>
    <property type="match status" value="1"/>
</dbReference>
<keyword evidence="2 6" id="KW-0489">Methyltransferase</keyword>
<name>A7GI92_CLOBL</name>
<dbReference type="Proteomes" id="UP000002410">
    <property type="component" value="Chromosome"/>
</dbReference>
<keyword evidence="3 6" id="KW-0808">Transferase</keyword>
<reference evidence="9" key="1">
    <citation type="submission" date="2007-06" db="EMBL/GenBank/DDBJ databases">
        <authorList>
            <person name="Brinkac L.M."/>
            <person name="Daugherty S."/>
            <person name="Dodson R.J."/>
            <person name="Madupu R."/>
            <person name="Brown J.L."/>
            <person name="Bruce D."/>
            <person name="Detter C."/>
            <person name="Munk C."/>
            <person name="Smith L.A."/>
            <person name="Smith T.J."/>
            <person name="White O."/>
            <person name="Brettin T.S."/>
        </authorList>
    </citation>
    <scope>NUCLEOTIDE SEQUENCE [LARGE SCALE GENOMIC DNA]</scope>
    <source>
        <strain evidence="9">Langeland / NCTC 10281 / Type F</strain>
    </source>
</reference>
<evidence type="ECO:0000313" key="9">
    <source>
        <dbReference type="Proteomes" id="UP000002410"/>
    </source>
</evidence>
<accession>A7GI92</accession>
<evidence type="ECO:0000256" key="5">
    <source>
        <dbReference type="ARBA" id="ARBA00022747"/>
    </source>
</evidence>
<sequence>MSLTFIDFFAGVGGFRKGMEMADHKCVGHCEWDKFANMSYKEIHSPKEDEWFGTDIRNVKATELPRADCWCFGFPCQDISVAGEQGGIQGKRSSLFFTVTGLNEDTKKEDKPKYLFIENVKNLLSINRGFDFTRLLIEMDKIGYDAEWQVINSRDFGVPQNRERVFIIGHLRERSTRKIFPITGTSQSVGVSIKRIAHANNFRRYNQTYDVNSSVESLDTCQGGGRQPCVKVVENVNPSGKGMNGQVYDSEGLAATLTTNKGEGNKIFVRAVSAPNRYGVEIQGRIRKLTPKECWRLQGWPDEDFEKAAKVCSNSQLYKQAGNGVTVNVIYEIAKRMS</sequence>
<dbReference type="InterPro" id="IPR050750">
    <property type="entry name" value="C5-MTase"/>
</dbReference>
<dbReference type="EMBL" id="CP000728">
    <property type="protein sequence ID" value="ABS42144.1"/>
    <property type="molecule type" value="Genomic_DNA"/>
</dbReference>
<dbReference type="SUPFAM" id="SSF53335">
    <property type="entry name" value="S-adenosyl-L-methionine-dependent methyltransferases"/>
    <property type="match status" value="1"/>
</dbReference>
<dbReference type="InterPro" id="IPR029063">
    <property type="entry name" value="SAM-dependent_MTases_sf"/>
</dbReference>
<dbReference type="KEGG" id="cbf:CLI_3290"/>
<evidence type="ECO:0000313" key="8">
    <source>
        <dbReference type="EMBL" id="ABS42144.1"/>
    </source>
</evidence>
<dbReference type="PROSITE" id="PS51679">
    <property type="entry name" value="SAM_MT_C5"/>
    <property type="match status" value="1"/>
</dbReference>
<dbReference type="CDD" id="cd00315">
    <property type="entry name" value="Cyt_C5_DNA_methylase"/>
    <property type="match status" value="1"/>
</dbReference>
<evidence type="ECO:0000256" key="1">
    <source>
        <dbReference type="ARBA" id="ARBA00011975"/>
    </source>
</evidence>
<protein>
    <recommendedName>
        <fullName evidence="1">DNA (cytosine-5-)-methyltransferase</fullName>
        <ecNumber evidence="1">2.1.1.37</ecNumber>
    </recommendedName>
</protein>
<dbReference type="EC" id="2.1.1.37" evidence="1"/>
<keyword evidence="5" id="KW-0680">Restriction system</keyword>
<dbReference type="PANTHER" id="PTHR46098">
    <property type="entry name" value="TRNA (CYTOSINE(38)-C(5))-METHYLTRANSFERASE"/>
    <property type="match status" value="1"/>
</dbReference>
<evidence type="ECO:0000256" key="7">
    <source>
        <dbReference type="RuleBase" id="RU000416"/>
    </source>
</evidence>
<dbReference type="HOGENOM" id="CLU_006958_0_3_9"/>
<dbReference type="PRINTS" id="PR00105">
    <property type="entry name" value="C5METTRFRASE"/>
</dbReference>
<dbReference type="InterPro" id="IPR001525">
    <property type="entry name" value="C5_MeTfrase"/>
</dbReference>
<dbReference type="Gene3D" id="3.40.50.150">
    <property type="entry name" value="Vaccinia Virus protein VP39"/>
    <property type="match status" value="1"/>
</dbReference>
<gene>
    <name evidence="8" type="ordered locus">CLI_3290</name>
</gene>
<feature type="active site" evidence="6">
    <location>
        <position position="76"/>
    </location>
</feature>
<comment type="similarity">
    <text evidence="6 7">Belongs to the class I-like SAM-binding methyltransferase superfamily. C5-methyltransferase family.</text>
</comment>